<comment type="caution">
    <text evidence="2">The sequence shown here is derived from an EMBL/GenBank/DDBJ whole genome shotgun (WGS) entry which is preliminary data.</text>
</comment>
<evidence type="ECO:0000313" key="2">
    <source>
        <dbReference type="EMBL" id="GIL63924.1"/>
    </source>
</evidence>
<feature type="region of interest" description="Disordered" evidence="1">
    <location>
        <begin position="57"/>
        <end position="78"/>
    </location>
</feature>
<name>A0A8J4BLZ7_9CHLO</name>
<feature type="region of interest" description="Disordered" evidence="1">
    <location>
        <begin position="187"/>
        <end position="230"/>
    </location>
</feature>
<sequence>MIAAACCTTATSAGVKVAAMTADGRSGGAADSGGCRRASFGDHGCAAATVRLSSRVDDGDGGGVAGRPVPSLPTTPGSAVDLNPRRGANILQYCGWFRRVRICTCIRTVVVSRQLKCDGRPTGMSYRRNSRTRILSRHRWRRRRHSRSFPSTVWYVLLQLRNPLTPKTQCTTHNTSRISRRGTNVFGATTPVTCSGGTRRGGAGETWQRRHRSHLPPPSVAQTASTDRRHLAAAEATAPLAGTAVR</sequence>
<dbReference type="AlphaFoldDB" id="A0A8J4BLZ7"/>
<dbReference type="Proteomes" id="UP000747399">
    <property type="component" value="Unassembled WGS sequence"/>
</dbReference>
<organism evidence="2 3">
    <name type="scientific">Volvox africanus</name>
    <dbReference type="NCBI Taxonomy" id="51714"/>
    <lineage>
        <taxon>Eukaryota</taxon>
        <taxon>Viridiplantae</taxon>
        <taxon>Chlorophyta</taxon>
        <taxon>core chlorophytes</taxon>
        <taxon>Chlorophyceae</taxon>
        <taxon>CS clade</taxon>
        <taxon>Chlamydomonadales</taxon>
        <taxon>Volvocaceae</taxon>
        <taxon>Volvox</taxon>
    </lineage>
</organism>
<protein>
    <submittedName>
        <fullName evidence="2">Uncharacterized protein</fullName>
    </submittedName>
</protein>
<evidence type="ECO:0000256" key="1">
    <source>
        <dbReference type="SAM" id="MobiDB-lite"/>
    </source>
</evidence>
<keyword evidence="3" id="KW-1185">Reference proteome</keyword>
<proteinExistence type="predicted"/>
<evidence type="ECO:0000313" key="3">
    <source>
        <dbReference type="Proteomes" id="UP000747399"/>
    </source>
</evidence>
<feature type="compositionally biased region" description="Polar residues" evidence="1">
    <location>
        <begin position="187"/>
        <end position="196"/>
    </location>
</feature>
<accession>A0A8J4BLZ7</accession>
<dbReference type="EMBL" id="BNCO01000061">
    <property type="protein sequence ID" value="GIL63924.1"/>
    <property type="molecule type" value="Genomic_DNA"/>
</dbReference>
<gene>
    <name evidence="2" type="ORF">Vafri_17935</name>
</gene>
<reference evidence="2" key="1">
    <citation type="journal article" date="2021" name="Proc. Natl. Acad. Sci. U.S.A.">
        <title>Three genomes in the algal genus Volvox reveal the fate of a haploid sex-determining region after a transition to homothallism.</title>
        <authorList>
            <person name="Yamamoto K."/>
            <person name="Hamaji T."/>
            <person name="Kawai-Toyooka H."/>
            <person name="Matsuzaki R."/>
            <person name="Takahashi F."/>
            <person name="Nishimura Y."/>
            <person name="Kawachi M."/>
            <person name="Noguchi H."/>
            <person name="Minakuchi Y."/>
            <person name="Umen J.G."/>
            <person name="Toyoda A."/>
            <person name="Nozaki H."/>
        </authorList>
    </citation>
    <scope>NUCLEOTIDE SEQUENCE</scope>
    <source>
        <strain evidence="2">NIES-3780</strain>
    </source>
</reference>